<feature type="domain" description="FtsX extracellular" evidence="16">
    <location>
        <begin position="96"/>
        <end position="177"/>
    </location>
</feature>
<dbReference type="Gene3D" id="3.30.70.3040">
    <property type="match status" value="1"/>
</dbReference>
<evidence type="ECO:0000256" key="11">
    <source>
        <dbReference type="ARBA" id="ARBA00023306"/>
    </source>
</evidence>
<keyword evidence="8 14" id="KW-0812">Transmembrane</keyword>
<comment type="function">
    <text evidence="12">Part of the ABC transporter FtsEX involved in cellular division.</text>
</comment>
<dbReference type="EMBL" id="JACHWY010000003">
    <property type="protein sequence ID" value="MBB3048817.1"/>
    <property type="molecule type" value="Genomic_DNA"/>
</dbReference>
<evidence type="ECO:0000256" key="10">
    <source>
        <dbReference type="ARBA" id="ARBA00023136"/>
    </source>
</evidence>
<dbReference type="Pfam" id="PF02687">
    <property type="entry name" value="FtsX"/>
    <property type="match status" value="1"/>
</dbReference>
<evidence type="ECO:0000259" key="16">
    <source>
        <dbReference type="Pfam" id="PF18075"/>
    </source>
</evidence>
<sequence length="338" mass="36620">MSANAARRPVKSKPSEPKTPGTGASVKPIGLREKWQGYWANQRLVAGQTLRRLVKEPASSAMTVLVIGIALALPVVMLVALANIEQLGRGWDGTAKISLFLDQKLSDADAQRFANSLKSQAGVEAVEYRSSREALDEFRVMSGYGDVLNSLSRNPLPAVVLVTPKASEQMAETSRQLLELLVAKPEVAQAKLDLEWVQRLHAMMEIGKRITLALAFLLMLGVLLVIGNTIKLAIEARRDEIVVVKLVGGTNAFVRRPFLYTGFWYGLGGGLTAWVILQASLLILAGPVSTLAGLYESEYSLIGLGFGNTVMLWITSGLLGWMGAFLVVGRHLSGIEPR</sequence>
<keyword evidence="11 12" id="KW-0131">Cell cycle</keyword>
<dbReference type="PANTHER" id="PTHR47755">
    <property type="entry name" value="CELL DIVISION PROTEIN FTSX"/>
    <property type="match status" value="1"/>
</dbReference>
<proteinExistence type="inferred from homology"/>
<dbReference type="InterPro" id="IPR004513">
    <property type="entry name" value="FtsX"/>
</dbReference>
<dbReference type="Proteomes" id="UP000537130">
    <property type="component" value="Unassembled WGS sequence"/>
</dbReference>
<feature type="domain" description="ABC3 transporter permease C-terminal" evidence="15">
    <location>
        <begin position="213"/>
        <end position="319"/>
    </location>
</feature>
<comment type="caution">
    <text evidence="17">The sequence shown here is derived from an EMBL/GenBank/DDBJ whole genome shotgun (WGS) entry which is preliminary data.</text>
</comment>
<keyword evidence="9 14" id="KW-1133">Transmembrane helix</keyword>
<feature type="transmembrane region" description="Helical" evidence="14">
    <location>
        <begin position="305"/>
        <end position="328"/>
    </location>
</feature>
<dbReference type="RefSeq" id="WP_183411577.1">
    <property type="nucleotide sequence ID" value="NZ_JACHWY010000003.1"/>
</dbReference>
<name>A0A7W4W7D6_9GAMM</name>
<dbReference type="GO" id="GO:0051301">
    <property type="term" value="P:cell division"/>
    <property type="evidence" value="ECO:0007669"/>
    <property type="project" value="UniProtKB-KW"/>
</dbReference>
<accession>A0A7W4W7D6</accession>
<evidence type="ECO:0000313" key="17">
    <source>
        <dbReference type="EMBL" id="MBB3048817.1"/>
    </source>
</evidence>
<feature type="transmembrane region" description="Helical" evidence="14">
    <location>
        <begin position="61"/>
        <end position="84"/>
    </location>
</feature>
<dbReference type="PIRSF" id="PIRSF003097">
    <property type="entry name" value="FtsX"/>
    <property type="match status" value="1"/>
</dbReference>
<evidence type="ECO:0000256" key="5">
    <source>
        <dbReference type="ARBA" id="ARBA00022475"/>
    </source>
</evidence>
<evidence type="ECO:0000256" key="3">
    <source>
        <dbReference type="ARBA" id="ARBA00011160"/>
    </source>
</evidence>
<evidence type="ECO:0000256" key="2">
    <source>
        <dbReference type="ARBA" id="ARBA00007379"/>
    </source>
</evidence>
<keyword evidence="6 12" id="KW-0997">Cell inner membrane</keyword>
<reference evidence="17 18" key="1">
    <citation type="submission" date="2020-08" db="EMBL/GenBank/DDBJ databases">
        <title>Genomic Encyclopedia of Type Strains, Phase III (KMG-III): the genomes of soil and plant-associated and newly described type strains.</title>
        <authorList>
            <person name="Whitman W."/>
        </authorList>
    </citation>
    <scope>NUCLEOTIDE SEQUENCE [LARGE SCALE GENOMIC DNA]</scope>
    <source>
        <strain evidence="17 18">CECT 8654</strain>
    </source>
</reference>
<dbReference type="Pfam" id="PF18075">
    <property type="entry name" value="FtsX_ECD"/>
    <property type="match status" value="1"/>
</dbReference>
<evidence type="ECO:0000256" key="1">
    <source>
        <dbReference type="ARBA" id="ARBA00004429"/>
    </source>
</evidence>
<keyword evidence="18" id="KW-1185">Reference proteome</keyword>
<comment type="subcellular location">
    <subcellularLocation>
        <location evidence="1">Cell inner membrane</location>
        <topology evidence="1">Multi-pass membrane protein</topology>
    </subcellularLocation>
</comment>
<keyword evidence="7 12" id="KW-0132">Cell division</keyword>
<dbReference type="AlphaFoldDB" id="A0A7W4W7D6"/>
<evidence type="ECO:0000256" key="12">
    <source>
        <dbReference type="PIRNR" id="PIRNR003097"/>
    </source>
</evidence>
<comment type="subunit">
    <text evidence="3">Forms a membrane-associated complex with FtsE.</text>
</comment>
<evidence type="ECO:0000256" key="9">
    <source>
        <dbReference type="ARBA" id="ARBA00022989"/>
    </source>
</evidence>
<dbReference type="InterPro" id="IPR003838">
    <property type="entry name" value="ABC3_permease_C"/>
</dbReference>
<dbReference type="InterPro" id="IPR040690">
    <property type="entry name" value="FtsX_ECD"/>
</dbReference>
<keyword evidence="5 12" id="KW-1003">Cell membrane</keyword>
<feature type="transmembrane region" description="Helical" evidence="14">
    <location>
        <begin position="210"/>
        <end position="230"/>
    </location>
</feature>
<evidence type="ECO:0000256" key="13">
    <source>
        <dbReference type="SAM" id="MobiDB-lite"/>
    </source>
</evidence>
<evidence type="ECO:0000256" key="6">
    <source>
        <dbReference type="ARBA" id="ARBA00022519"/>
    </source>
</evidence>
<dbReference type="InterPro" id="IPR047590">
    <property type="entry name" value="FtsX_proteobact-type"/>
</dbReference>
<evidence type="ECO:0000256" key="4">
    <source>
        <dbReference type="ARBA" id="ARBA00021907"/>
    </source>
</evidence>
<evidence type="ECO:0000256" key="14">
    <source>
        <dbReference type="SAM" id="Phobius"/>
    </source>
</evidence>
<dbReference type="NCBIfam" id="TIGR00439">
    <property type="entry name" value="FtsX_Gneg"/>
    <property type="match status" value="1"/>
</dbReference>
<evidence type="ECO:0000259" key="15">
    <source>
        <dbReference type="Pfam" id="PF02687"/>
    </source>
</evidence>
<feature type="region of interest" description="Disordered" evidence="13">
    <location>
        <begin position="1"/>
        <end position="27"/>
    </location>
</feature>
<gene>
    <name evidence="17" type="ORF">FHR99_003091</name>
</gene>
<comment type="similarity">
    <text evidence="2 12">Belongs to the ABC-4 integral membrane protein family. FtsX subfamily.</text>
</comment>
<organism evidence="17 18">
    <name type="scientific">Litorivivens lipolytica</name>
    <dbReference type="NCBI Taxonomy" id="1524264"/>
    <lineage>
        <taxon>Bacteria</taxon>
        <taxon>Pseudomonadati</taxon>
        <taxon>Pseudomonadota</taxon>
        <taxon>Gammaproteobacteria</taxon>
        <taxon>Litorivivens</taxon>
    </lineage>
</organism>
<dbReference type="PANTHER" id="PTHR47755:SF1">
    <property type="entry name" value="CELL DIVISION PROTEIN FTSX"/>
    <property type="match status" value="1"/>
</dbReference>
<protein>
    <recommendedName>
        <fullName evidence="4 12">Cell division protein FtsX</fullName>
    </recommendedName>
</protein>
<evidence type="ECO:0000256" key="7">
    <source>
        <dbReference type="ARBA" id="ARBA00022618"/>
    </source>
</evidence>
<feature type="transmembrane region" description="Helical" evidence="14">
    <location>
        <begin position="263"/>
        <end position="285"/>
    </location>
</feature>
<dbReference type="GO" id="GO:0032153">
    <property type="term" value="C:cell division site"/>
    <property type="evidence" value="ECO:0007669"/>
    <property type="project" value="TreeGrafter"/>
</dbReference>
<evidence type="ECO:0000256" key="8">
    <source>
        <dbReference type="ARBA" id="ARBA00022692"/>
    </source>
</evidence>
<keyword evidence="10 12" id="KW-0472">Membrane</keyword>
<dbReference type="GO" id="GO:0005886">
    <property type="term" value="C:plasma membrane"/>
    <property type="evidence" value="ECO:0007669"/>
    <property type="project" value="UniProtKB-SubCell"/>
</dbReference>
<evidence type="ECO:0000313" key="18">
    <source>
        <dbReference type="Proteomes" id="UP000537130"/>
    </source>
</evidence>